<feature type="compositionally biased region" description="Basic residues" evidence="1">
    <location>
        <begin position="244"/>
        <end position="253"/>
    </location>
</feature>
<dbReference type="GO" id="GO:0003676">
    <property type="term" value="F:nucleic acid binding"/>
    <property type="evidence" value="ECO:0007669"/>
    <property type="project" value="InterPro"/>
</dbReference>
<dbReference type="OMA" id="THEVWED"/>
<evidence type="ECO:0000313" key="4">
    <source>
        <dbReference type="Proteomes" id="UP000075243"/>
    </source>
</evidence>
<dbReference type="SUPFAM" id="SSF53098">
    <property type="entry name" value="Ribonuclease H-like"/>
    <property type="match status" value="1"/>
</dbReference>
<feature type="region of interest" description="Disordered" evidence="1">
    <location>
        <begin position="235"/>
        <end position="261"/>
    </location>
</feature>
<sequence length="757" mass="86171">MVLVSKPLNGDNYSTWRRAITISLNAKSKFSFVDGTFKSPSAKTKPEDYATWKKCNDMVFSWILNSLTPDIADYDTTHEVWEDLQNRFFQSNAPRIFQLEKEISCLTQDHLTVAAYYTKFKKLWDELGSYNDAVCTCGANNKRRKLMQFLMGLDESYSVVRGQLLLMIHLLDVSQAYSSIIQEEKQRNLEEPIALAVRHKSGSSSRPNANYRKPLHCSHCDRDHHTKETFWKLHGYPPGQSKHSTNKHYHSKPNHNNQSSTNHVRELVIDSGATDHIISSPSLLDNSKENTSLPPVVMPNGDQAPILSIGNLPLSPIIYLKNVLGVPSCKVDLMSASRVTRDLNCSVTFFPQSCVLQDLMTGTTIGLGEQRDGLYYLVAMNKLHNPVQSIHTIKFTYTFNLSSILWHRRLGHLSYSKLYFLAKKFLHFRLEKNNNCNISNIRVDNGKEFFSMREFFKQQGTIYQHSCIYTPQQDGVVERKHRHILELARAFRFQSHLPLHFWAECVSTAVHVINRLPTPILSCQTPFKKLYGKIPSYSHLRVLGCLAYATNVHVSHKSFIAIITNDVEPTCYEQAASHSHRKIAMQSELAAFEANNTWFLTPLPPGKQAIGCRWVYKIKRNSDCSLERYKARLVAKGYTQVEAIDYHDTFSPTAKMVTIRCLLALDNKAALHIASNPVFHERTRHIEIDCHFIRDKIQDGSVATEYVPLAEQIADVFTKPLGKEAFLTMKSKLGVHDIHSPSWGGVLGKIIVSHDSC</sequence>
<dbReference type="Proteomes" id="UP000075243">
    <property type="component" value="Chromosome 1"/>
</dbReference>
<dbReference type="PROSITE" id="PS50994">
    <property type="entry name" value="INTEGRASE"/>
    <property type="match status" value="1"/>
</dbReference>
<keyword evidence="4" id="KW-1185">Reference proteome</keyword>
<dbReference type="PANTHER" id="PTHR37610:SF100">
    <property type="entry name" value="COPIA-LIKE POLYPROTEIN_RETROTRANSPOSON"/>
    <property type="match status" value="1"/>
</dbReference>
<dbReference type="GO" id="GO:0015074">
    <property type="term" value="P:DNA integration"/>
    <property type="evidence" value="ECO:0007669"/>
    <property type="project" value="InterPro"/>
</dbReference>
<dbReference type="Pfam" id="PF07727">
    <property type="entry name" value="RVT_2"/>
    <property type="match status" value="1"/>
</dbReference>
<accession>A0A151UB97</accession>
<name>A0A151UB97_CAJCA</name>
<feature type="domain" description="Integrase catalytic" evidence="2">
    <location>
        <begin position="441"/>
        <end position="534"/>
    </location>
</feature>
<dbReference type="Pfam" id="PF03732">
    <property type="entry name" value="Retrotrans_gag"/>
    <property type="match status" value="1"/>
</dbReference>
<dbReference type="Pfam" id="PF14244">
    <property type="entry name" value="Retrotran_gag_3"/>
    <property type="match status" value="1"/>
</dbReference>
<proteinExistence type="predicted"/>
<evidence type="ECO:0000256" key="1">
    <source>
        <dbReference type="SAM" id="MobiDB-lite"/>
    </source>
</evidence>
<evidence type="ECO:0000259" key="2">
    <source>
        <dbReference type="PROSITE" id="PS50994"/>
    </source>
</evidence>
<dbReference type="Gene3D" id="3.30.420.10">
    <property type="entry name" value="Ribonuclease H-like superfamily/Ribonuclease H"/>
    <property type="match status" value="1"/>
</dbReference>
<organism evidence="3 4">
    <name type="scientific">Cajanus cajan</name>
    <name type="common">Pigeon pea</name>
    <name type="synonym">Cajanus indicus</name>
    <dbReference type="NCBI Taxonomy" id="3821"/>
    <lineage>
        <taxon>Eukaryota</taxon>
        <taxon>Viridiplantae</taxon>
        <taxon>Streptophyta</taxon>
        <taxon>Embryophyta</taxon>
        <taxon>Tracheophyta</taxon>
        <taxon>Spermatophyta</taxon>
        <taxon>Magnoliopsida</taxon>
        <taxon>eudicotyledons</taxon>
        <taxon>Gunneridae</taxon>
        <taxon>Pentapetalae</taxon>
        <taxon>rosids</taxon>
        <taxon>fabids</taxon>
        <taxon>Fabales</taxon>
        <taxon>Fabaceae</taxon>
        <taxon>Papilionoideae</taxon>
        <taxon>50 kb inversion clade</taxon>
        <taxon>NPAAA clade</taxon>
        <taxon>indigoferoid/millettioid clade</taxon>
        <taxon>Phaseoleae</taxon>
        <taxon>Cajanus</taxon>
    </lineage>
</organism>
<dbReference type="InterPro" id="IPR012337">
    <property type="entry name" value="RNaseH-like_sf"/>
</dbReference>
<dbReference type="InterPro" id="IPR029472">
    <property type="entry name" value="Copia-like_N"/>
</dbReference>
<dbReference type="InterPro" id="IPR025724">
    <property type="entry name" value="GAG-pre-integrase_dom"/>
</dbReference>
<reference evidence="3 4" key="1">
    <citation type="journal article" date="2012" name="Nat. Biotechnol.">
        <title>Draft genome sequence of pigeonpea (Cajanus cajan), an orphan legume crop of resource-poor farmers.</title>
        <authorList>
            <person name="Varshney R.K."/>
            <person name="Chen W."/>
            <person name="Li Y."/>
            <person name="Bharti A.K."/>
            <person name="Saxena R.K."/>
            <person name="Schlueter J.A."/>
            <person name="Donoghue M.T."/>
            <person name="Azam S."/>
            <person name="Fan G."/>
            <person name="Whaley A.M."/>
            <person name="Farmer A.D."/>
            <person name="Sheridan J."/>
            <person name="Iwata A."/>
            <person name="Tuteja R."/>
            <person name="Penmetsa R.V."/>
            <person name="Wu W."/>
            <person name="Upadhyaya H.D."/>
            <person name="Yang S.P."/>
            <person name="Shah T."/>
            <person name="Saxena K.B."/>
            <person name="Michael T."/>
            <person name="McCombie W.R."/>
            <person name="Yang B."/>
            <person name="Zhang G."/>
            <person name="Yang H."/>
            <person name="Wang J."/>
            <person name="Spillane C."/>
            <person name="Cook D.R."/>
            <person name="May G.D."/>
            <person name="Xu X."/>
            <person name="Jackson S.A."/>
        </authorList>
    </citation>
    <scope>NUCLEOTIDE SEQUENCE [LARGE SCALE GENOMIC DNA]</scope>
    <source>
        <strain evidence="4">cv. Asha</strain>
    </source>
</reference>
<dbReference type="InterPro" id="IPR013103">
    <property type="entry name" value="RVT_2"/>
</dbReference>
<dbReference type="CDD" id="cd09272">
    <property type="entry name" value="RNase_HI_RT_Ty1"/>
    <property type="match status" value="1"/>
</dbReference>
<dbReference type="EMBL" id="CM003603">
    <property type="protein sequence ID" value="KYP76552.1"/>
    <property type="molecule type" value="Genomic_DNA"/>
</dbReference>
<dbReference type="Gramene" id="C.cajan_20198.t">
    <property type="protein sequence ID" value="C.cajan_20198.t"/>
    <property type="gene ID" value="C.cajan_20198"/>
</dbReference>
<evidence type="ECO:0000313" key="3">
    <source>
        <dbReference type="EMBL" id="KYP76552.1"/>
    </source>
</evidence>
<gene>
    <name evidence="3" type="ORF">KK1_020798</name>
</gene>
<dbReference type="AlphaFoldDB" id="A0A151UB97"/>
<dbReference type="Pfam" id="PF13976">
    <property type="entry name" value="gag_pre-integrs"/>
    <property type="match status" value="1"/>
</dbReference>
<dbReference type="PANTHER" id="PTHR37610">
    <property type="entry name" value="CCHC-TYPE DOMAIN-CONTAINING PROTEIN"/>
    <property type="match status" value="1"/>
</dbReference>
<protein>
    <submittedName>
        <fullName evidence="3">Retrovirus-related Pol polyprotein from transposon TNT 1-94</fullName>
    </submittedName>
</protein>
<dbReference type="InterPro" id="IPR036397">
    <property type="entry name" value="RNaseH_sf"/>
</dbReference>
<dbReference type="InterPro" id="IPR005162">
    <property type="entry name" value="Retrotrans_gag_dom"/>
</dbReference>
<dbReference type="InterPro" id="IPR001584">
    <property type="entry name" value="Integrase_cat-core"/>
</dbReference>